<keyword evidence="3" id="KW-1185">Reference proteome</keyword>
<protein>
    <recommendedName>
        <fullName evidence="4">Lipoprotein</fullName>
    </recommendedName>
</protein>
<dbReference type="PROSITE" id="PS51257">
    <property type="entry name" value="PROKAR_LIPOPROTEIN"/>
    <property type="match status" value="1"/>
</dbReference>
<feature type="signal peptide" evidence="1">
    <location>
        <begin position="1"/>
        <end position="17"/>
    </location>
</feature>
<name>A0ABN3GLF4_9ACTN</name>
<proteinExistence type="predicted"/>
<evidence type="ECO:0000313" key="2">
    <source>
        <dbReference type="EMBL" id="GAA2354641.1"/>
    </source>
</evidence>
<dbReference type="Proteomes" id="UP001501444">
    <property type="component" value="Unassembled WGS sequence"/>
</dbReference>
<evidence type="ECO:0000313" key="3">
    <source>
        <dbReference type="Proteomes" id="UP001501444"/>
    </source>
</evidence>
<accession>A0ABN3GLF4</accession>
<dbReference type="RefSeq" id="WP_344614588.1">
    <property type="nucleotide sequence ID" value="NZ_BAAARV010000033.1"/>
</dbReference>
<comment type="caution">
    <text evidence="2">The sequence shown here is derived from an EMBL/GenBank/DDBJ whole genome shotgun (WGS) entry which is preliminary data.</text>
</comment>
<organism evidence="2 3">
    <name type="scientific">Dactylosporangium salmoneum</name>
    <dbReference type="NCBI Taxonomy" id="53361"/>
    <lineage>
        <taxon>Bacteria</taxon>
        <taxon>Bacillati</taxon>
        <taxon>Actinomycetota</taxon>
        <taxon>Actinomycetes</taxon>
        <taxon>Micromonosporales</taxon>
        <taxon>Micromonosporaceae</taxon>
        <taxon>Dactylosporangium</taxon>
    </lineage>
</organism>
<keyword evidence="1" id="KW-0732">Signal</keyword>
<dbReference type="EMBL" id="BAAARV010000033">
    <property type="protein sequence ID" value="GAA2354641.1"/>
    <property type="molecule type" value="Genomic_DNA"/>
</dbReference>
<gene>
    <name evidence="2" type="ORF">GCM10010170_046820</name>
</gene>
<evidence type="ECO:0000256" key="1">
    <source>
        <dbReference type="SAM" id="SignalP"/>
    </source>
</evidence>
<sequence length="160" mass="16297">MRGVAVLVAGGALAALAACGNPAGEAAPAASGPVVAGECPAVWDGTAVSATRTGDLVPAGARSALLCSYADPDYRLRASRSTAGGVAELTGYLNGLPTSRRADSLCDLGAGTEHVIVFEYAVRAPAVVAGRNCAWDQEGAVRYQADIRRITAYWSVTFPD</sequence>
<evidence type="ECO:0008006" key="4">
    <source>
        <dbReference type="Google" id="ProtNLM"/>
    </source>
</evidence>
<reference evidence="2 3" key="1">
    <citation type="journal article" date="2019" name="Int. J. Syst. Evol. Microbiol.">
        <title>The Global Catalogue of Microorganisms (GCM) 10K type strain sequencing project: providing services to taxonomists for standard genome sequencing and annotation.</title>
        <authorList>
            <consortium name="The Broad Institute Genomics Platform"/>
            <consortium name="The Broad Institute Genome Sequencing Center for Infectious Disease"/>
            <person name="Wu L."/>
            <person name="Ma J."/>
        </authorList>
    </citation>
    <scope>NUCLEOTIDE SEQUENCE [LARGE SCALE GENOMIC DNA]</scope>
    <source>
        <strain evidence="2 3">JCM 3272</strain>
    </source>
</reference>
<feature type="chain" id="PRO_5046020826" description="Lipoprotein" evidence="1">
    <location>
        <begin position="18"/>
        <end position="160"/>
    </location>
</feature>